<protein>
    <submittedName>
        <fullName evidence="17">Peptidoglycan transpeptidase (ErfK-YbiS-YhnG family)</fullName>
    </submittedName>
</protein>
<dbReference type="OrthoDB" id="5242354at2"/>
<evidence type="ECO:0000256" key="11">
    <source>
        <dbReference type="ARBA" id="ARBA00023316"/>
    </source>
</evidence>
<name>A0A3N1H658_9PSEU</name>
<keyword evidence="18" id="KW-1185">Reference proteome</keyword>
<dbReference type="FunFam" id="2.40.440.10:FF:000005">
    <property type="entry name" value="L,D-transpeptidase 2"/>
    <property type="match status" value="1"/>
</dbReference>
<evidence type="ECO:0000256" key="4">
    <source>
        <dbReference type="ARBA" id="ARBA00022729"/>
    </source>
</evidence>
<dbReference type="Gene3D" id="2.60.40.3710">
    <property type="match status" value="1"/>
</dbReference>
<evidence type="ECO:0000256" key="5">
    <source>
        <dbReference type="ARBA" id="ARBA00022960"/>
    </source>
</evidence>
<keyword evidence="6 13" id="KW-0573">Peptidoglycan synthesis</keyword>
<keyword evidence="2" id="KW-1003">Cell membrane</keyword>
<evidence type="ECO:0000256" key="2">
    <source>
        <dbReference type="ARBA" id="ARBA00022475"/>
    </source>
</evidence>
<feature type="signal peptide" evidence="15">
    <location>
        <begin position="1"/>
        <end position="33"/>
    </location>
</feature>
<evidence type="ECO:0000256" key="15">
    <source>
        <dbReference type="SAM" id="SignalP"/>
    </source>
</evidence>
<dbReference type="InterPro" id="IPR038063">
    <property type="entry name" value="Transpep_catalytic_dom"/>
</dbReference>
<evidence type="ECO:0000313" key="17">
    <source>
        <dbReference type="EMBL" id="ROP38043.1"/>
    </source>
</evidence>
<evidence type="ECO:0000256" key="6">
    <source>
        <dbReference type="ARBA" id="ARBA00022984"/>
    </source>
</evidence>
<evidence type="ECO:0000256" key="10">
    <source>
        <dbReference type="ARBA" id="ARBA00023315"/>
    </source>
</evidence>
<dbReference type="PANTHER" id="PTHR30582">
    <property type="entry name" value="L,D-TRANSPEPTIDASE"/>
    <property type="match status" value="1"/>
</dbReference>
<evidence type="ECO:0000256" key="1">
    <source>
        <dbReference type="ARBA" id="ARBA00004752"/>
    </source>
</evidence>
<keyword evidence="10" id="KW-0012">Acyltransferase</keyword>
<reference evidence="17 18" key="1">
    <citation type="submission" date="2018-11" db="EMBL/GenBank/DDBJ databases">
        <title>Sequencing the genomes of 1000 actinobacteria strains.</title>
        <authorList>
            <person name="Klenk H.-P."/>
        </authorList>
    </citation>
    <scope>NUCLEOTIDE SEQUENCE [LARGE SCALE GENOMIC DNA]</scope>
    <source>
        <strain evidence="17 18">DSM 44231</strain>
    </source>
</reference>
<dbReference type="GO" id="GO:0071972">
    <property type="term" value="F:peptidoglycan L,D-transpeptidase activity"/>
    <property type="evidence" value="ECO:0007669"/>
    <property type="project" value="TreeGrafter"/>
</dbReference>
<evidence type="ECO:0000313" key="18">
    <source>
        <dbReference type="Proteomes" id="UP000268727"/>
    </source>
</evidence>
<evidence type="ECO:0000256" key="9">
    <source>
        <dbReference type="ARBA" id="ARBA00023288"/>
    </source>
</evidence>
<keyword evidence="5 13" id="KW-0133">Cell shape</keyword>
<dbReference type="Gene3D" id="2.40.440.10">
    <property type="entry name" value="L,D-transpeptidase catalytic domain-like"/>
    <property type="match status" value="1"/>
</dbReference>
<accession>A0A3N1H658</accession>
<keyword evidence="9" id="KW-0449">Lipoprotein</keyword>
<dbReference type="SUPFAM" id="SSF141523">
    <property type="entry name" value="L,D-transpeptidase catalytic domain-like"/>
    <property type="match status" value="1"/>
</dbReference>
<evidence type="ECO:0000256" key="13">
    <source>
        <dbReference type="PROSITE-ProRule" id="PRU01373"/>
    </source>
</evidence>
<dbReference type="GO" id="GO:0005576">
    <property type="term" value="C:extracellular region"/>
    <property type="evidence" value="ECO:0007669"/>
    <property type="project" value="TreeGrafter"/>
</dbReference>
<keyword evidence="11 13" id="KW-0961">Cell wall biogenesis/degradation</keyword>
<keyword evidence="4 15" id="KW-0732">Signal</keyword>
<feature type="compositionally biased region" description="Low complexity" evidence="14">
    <location>
        <begin position="30"/>
        <end position="46"/>
    </location>
</feature>
<feature type="active site" description="Nucleophile" evidence="13">
    <location>
        <position position="347"/>
    </location>
</feature>
<evidence type="ECO:0000256" key="3">
    <source>
        <dbReference type="ARBA" id="ARBA00022679"/>
    </source>
</evidence>
<dbReference type="Pfam" id="PF17964">
    <property type="entry name" value="Big_10"/>
    <property type="match status" value="1"/>
</dbReference>
<dbReference type="PROSITE" id="PS51257">
    <property type="entry name" value="PROKAR_LIPOPROTEIN"/>
    <property type="match status" value="1"/>
</dbReference>
<keyword evidence="7" id="KW-0472">Membrane</keyword>
<dbReference type="InterPro" id="IPR041280">
    <property type="entry name" value="Big_10"/>
</dbReference>
<dbReference type="PANTHER" id="PTHR30582:SF2">
    <property type="entry name" value="L,D-TRANSPEPTIDASE YCIB-RELATED"/>
    <property type="match status" value="1"/>
</dbReference>
<dbReference type="InterPro" id="IPR005490">
    <property type="entry name" value="LD_TPept_cat_dom"/>
</dbReference>
<gene>
    <name evidence="17" type="ORF">EDD40_3379</name>
</gene>
<sequence length="399" mass="42375">MDRKRGARRALGIVAIGLVATLITSCSSGSAPAGDAAADETTTTSSTPPPKPVSLTTGPADAAVDVAPGVPVVATATDGKITSVALTNPEGVAVAGRLSPDGLQWTNTEPLGYQKTYTLAVTGEGADGKPVTKSSTFTTVKPRTLTYLSVNPQDGTTVGVGQPLAFYFDEPIADKAAAEAMISITTEPRVEGAFYWFDEKTVHWRPQAYWAPGTKVTINAKIYGKHVGNGVYGEEDRLITTTIGDSVIHEADGQTHQVVTKVNGQVVRTMPTSMGNAENPTPTGVYVLTEKHAHMVMDSRTYGLSLEAGGYVTPVDWATRMSNSGIFFHSAPWSVGDQGNRNVSHGCLNLSPENAKWVFDNAKQGDVVIVTNSGGPELQPWDGFGDWQVPWDQWLKGNR</sequence>
<evidence type="ECO:0000259" key="16">
    <source>
        <dbReference type="PROSITE" id="PS52029"/>
    </source>
</evidence>
<comment type="caution">
    <text evidence="17">The sequence shown here is derived from an EMBL/GenBank/DDBJ whole genome shotgun (WGS) entry which is preliminary data.</text>
</comment>
<feature type="region of interest" description="Disordered" evidence="14">
    <location>
        <begin position="30"/>
        <end position="60"/>
    </location>
</feature>
<feature type="active site" description="Proton donor/acceptor" evidence="13">
    <location>
        <position position="329"/>
    </location>
</feature>
<dbReference type="GO" id="GO:0071555">
    <property type="term" value="P:cell wall organization"/>
    <property type="evidence" value="ECO:0007669"/>
    <property type="project" value="UniProtKB-UniRule"/>
</dbReference>
<dbReference type="Proteomes" id="UP000268727">
    <property type="component" value="Unassembled WGS sequence"/>
</dbReference>
<evidence type="ECO:0000256" key="14">
    <source>
        <dbReference type="SAM" id="MobiDB-lite"/>
    </source>
</evidence>
<dbReference type="Pfam" id="PF03734">
    <property type="entry name" value="YkuD"/>
    <property type="match status" value="1"/>
</dbReference>
<comment type="pathway">
    <text evidence="12">Glycan biosynthesis.</text>
</comment>
<dbReference type="InterPro" id="IPR050979">
    <property type="entry name" value="LD-transpeptidase"/>
</dbReference>
<feature type="domain" description="L,D-TPase catalytic" evidence="16">
    <location>
        <begin position="247"/>
        <end position="371"/>
    </location>
</feature>
<organism evidence="17 18">
    <name type="scientific">Saccharothrix texasensis</name>
    <dbReference type="NCBI Taxonomy" id="103734"/>
    <lineage>
        <taxon>Bacteria</taxon>
        <taxon>Bacillati</taxon>
        <taxon>Actinomycetota</taxon>
        <taxon>Actinomycetes</taxon>
        <taxon>Pseudonocardiales</taxon>
        <taxon>Pseudonocardiaceae</taxon>
        <taxon>Saccharothrix</taxon>
    </lineage>
</organism>
<keyword evidence="8" id="KW-0564">Palmitate</keyword>
<dbReference type="GO" id="GO:0008360">
    <property type="term" value="P:regulation of cell shape"/>
    <property type="evidence" value="ECO:0007669"/>
    <property type="project" value="UniProtKB-UniRule"/>
</dbReference>
<evidence type="ECO:0000256" key="8">
    <source>
        <dbReference type="ARBA" id="ARBA00023139"/>
    </source>
</evidence>
<dbReference type="FunFam" id="2.60.40.3780:FF:000001">
    <property type="entry name" value="L,D-transpeptidase 2"/>
    <property type="match status" value="1"/>
</dbReference>
<dbReference type="EMBL" id="RJKM01000001">
    <property type="protein sequence ID" value="ROP38043.1"/>
    <property type="molecule type" value="Genomic_DNA"/>
</dbReference>
<evidence type="ECO:0000256" key="7">
    <source>
        <dbReference type="ARBA" id="ARBA00023136"/>
    </source>
</evidence>
<comment type="pathway">
    <text evidence="1 13">Cell wall biogenesis; peptidoglycan biosynthesis.</text>
</comment>
<evidence type="ECO:0000256" key="12">
    <source>
        <dbReference type="ARBA" id="ARBA00060592"/>
    </source>
</evidence>
<dbReference type="GO" id="GO:0016746">
    <property type="term" value="F:acyltransferase activity"/>
    <property type="evidence" value="ECO:0007669"/>
    <property type="project" value="UniProtKB-KW"/>
</dbReference>
<dbReference type="Gene3D" id="2.60.40.3780">
    <property type="match status" value="1"/>
</dbReference>
<dbReference type="CDD" id="cd16913">
    <property type="entry name" value="YkuD_like"/>
    <property type="match status" value="1"/>
</dbReference>
<dbReference type="CDD" id="cd13432">
    <property type="entry name" value="LDT_IgD_like_2"/>
    <property type="match status" value="1"/>
</dbReference>
<dbReference type="GO" id="GO:0018104">
    <property type="term" value="P:peptidoglycan-protein cross-linking"/>
    <property type="evidence" value="ECO:0007669"/>
    <property type="project" value="TreeGrafter"/>
</dbReference>
<dbReference type="AlphaFoldDB" id="A0A3N1H658"/>
<keyword evidence="3" id="KW-0808">Transferase</keyword>
<proteinExistence type="predicted"/>
<dbReference type="PROSITE" id="PS52029">
    <property type="entry name" value="LD_TPASE"/>
    <property type="match status" value="1"/>
</dbReference>
<dbReference type="UniPathway" id="UPA00219"/>
<feature type="chain" id="PRO_5038645649" evidence="15">
    <location>
        <begin position="34"/>
        <end position="399"/>
    </location>
</feature>